<accession>A0ABM8TCZ0</accession>
<evidence type="ECO:0000313" key="10">
    <source>
        <dbReference type="EMBL" id="CAG2135952.1"/>
    </source>
</evidence>
<proteinExistence type="inferred from homology"/>
<evidence type="ECO:0000256" key="2">
    <source>
        <dbReference type="ARBA" id="ARBA00012162"/>
    </source>
</evidence>
<dbReference type="Pfam" id="PF00590">
    <property type="entry name" value="TP_methylase"/>
    <property type="match status" value="1"/>
</dbReference>
<dbReference type="Gene3D" id="3.30.950.10">
    <property type="entry name" value="Methyltransferase, Cobalt-precorrin-4 Transmethylase, Domain 2"/>
    <property type="match status" value="1"/>
</dbReference>
<keyword evidence="6" id="KW-0627">Porphyrin biosynthesis</keyword>
<keyword evidence="11" id="KW-1185">Reference proteome</keyword>
<dbReference type="Gene3D" id="3.40.1010.10">
    <property type="entry name" value="Cobalt-precorrin-4 Transmethylase, Domain 1"/>
    <property type="match status" value="1"/>
</dbReference>
<dbReference type="InterPro" id="IPR014777">
    <property type="entry name" value="4pyrrole_Mease_sub1"/>
</dbReference>
<dbReference type="InterPro" id="IPR035996">
    <property type="entry name" value="4pyrrol_Methylase_sf"/>
</dbReference>
<dbReference type="PROSITE" id="PS00840">
    <property type="entry name" value="SUMT_2"/>
    <property type="match status" value="1"/>
</dbReference>
<evidence type="ECO:0000256" key="1">
    <source>
        <dbReference type="ARBA" id="ARBA00005879"/>
    </source>
</evidence>
<feature type="domain" description="Tetrapyrrole methylase" evidence="9">
    <location>
        <begin position="10"/>
        <end position="223"/>
    </location>
</feature>
<evidence type="ECO:0000256" key="8">
    <source>
        <dbReference type="RuleBase" id="RU003960"/>
    </source>
</evidence>
<organism evidence="10 11">
    <name type="scientific">Cupriavidus numazuensis</name>
    <dbReference type="NCBI Taxonomy" id="221992"/>
    <lineage>
        <taxon>Bacteria</taxon>
        <taxon>Pseudomonadati</taxon>
        <taxon>Pseudomonadota</taxon>
        <taxon>Betaproteobacteria</taxon>
        <taxon>Burkholderiales</taxon>
        <taxon>Burkholderiaceae</taxon>
        <taxon>Cupriavidus</taxon>
    </lineage>
</organism>
<evidence type="ECO:0000313" key="11">
    <source>
        <dbReference type="Proteomes" id="UP000672657"/>
    </source>
</evidence>
<evidence type="ECO:0000256" key="7">
    <source>
        <dbReference type="ARBA" id="ARBA00025705"/>
    </source>
</evidence>
<comment type="caution">
    <text evidence="10">The sequence shown here is derived from an EMBL/GenBank/DDBJ whole genome shotgun (WGS) entry which is preliminary data.</text>
</comment>
<name>A0ABM8TCZ0_9BURK</name>
<reference evidence="10 11" key="1">
    <citation type="submission" date="2021-03" db="EMBL/GenBank/DDBJ databases">
        <authorList>
            <person name="Peeters C."/>
        </authorList>
    </citation>
    <scope>NUCLEOTIDE SEQUENCE [LARGE SCALE GENOMIC DNA]</scope>
    <source>
        <strain evidence="10 11">LMG 26411</strain>
    </source>
</reference>
<dbReference type="InterPro" id="IPR006366">
    <property type="entry name" value="CobA/CysG_C"/>
</dbReference>
<evidence type="ECO:0000256" key="4">
    <source>
        <dbReference type="ARBA" id="ARBA00022679"/>
    </source>
</evidence>
<comment type="similarity">
    <text evidence="1 8">Belongs to the precorrin methyltransferase family.</text>
</comment>
<dbReference type="PROSITE" id="PS00839">
    <property type="entry name" value="SUMT_1"/>
    <property type="match status" value="1"/>
</dbReference>
<dbReference type="NCBIfam" id="TIGR01469">
    <property type="entry name" value="cobA_cysG_Cterm"/>
    <property type="match status" value="1"/>
</dbReference>
<dbReference type="EC" id="2.1.1.107" evidence="2"/>
<evidence type="ECO:0000256" key="5">
    <source>
        <dbReference type="ARBA" id="ARBA00022691"/>
    </source>
</evidence>
<sequence>MDKAGKSNGKVYLIGAGPGAADLITVRGARLLGEAQVVLHDALVSPEMLAWCPQARLVEVGKRCGKRSTAQLFINRQIIDMATKYERVVRLKGGDPMLFGRADEELQALEAAGIAYEVVPGITAALAAASAIAKPLTKRGVSRSVAFATQAKAADGTEVPASAADIEADVRADTLVYYMGRDQAAAIAAQLIAHGKAPSTPAWVVEAVSTPHQRSHAFTLQQMAAGEAAGWIDPSHPSLLMIGAALAARATEPVIDTAPVGVEARAAA</sequence>
<comment type="pathway">
    <text evidence="7">Porphyrin-containing compound metabolism; siroheme biosynthesis; precorrin-2 from uroporphyrinogen III: step 1/1.</text>
</comment>
<keyword evidence="4 8" id="KW-0808">Transferase</keyword>
<dbReference type="InterPro" id="IPR000878">
    <property type="entry name" value="4pyrrol_Mease"/>
</dbReference>
<keyword evidence="3 8" id="KW-0489">Methyltransferase</keyword>
<dbReference type="InterPro" id="IPR050161">
    <property type="entry name" value="Siro_Cobalamin_biosynth"/>
</dbReference>
<dbReference type="Proteomes" id="UP000672657">
    <property type="component" value="Unassembled WGS sequence"/>
</dbReference>
<keyword evidence="5" id="KW-0949">S-adenosyl-L-methionine</keyword>
<dbReference type="PANTHER" id="PTHR45790">
    <property type="entry name" value="SIROHEME SYNTHASE-RELATED"/>
    <property type="match status" value="1"/>
</dbReference>
<dbReference type="SUPFAM" id="SSF53790">
    <property type="entry name" value="Tetrapyrrole methylase"/>
    <property type="match status" value="1"/>
</dbReference>
<dbReference type="PANTHER" id="PTHR45790:SF3">
    <property type="entry name" value="S-ADENOSYL-L-METHIONINE-DEPENDENT UROPORPHYRINOGEN III METHYLTRANSFERASE, CHLOROPLASTIC"/>
    <property type="match status" value="1"/>
</dbReference>
<dbReference type="GO" id="GO:0032259">
    <property type="term" value="P:methylation"/>
    <property type="evidence" value="ECO:0007669"/>
    <property type="project" value="UniProtKB-KW"/>
</dbReference>
<dbReference type="GO" id="GO:0004851">
    <property type="term" value="F:uroporphyrin-III C-methyltransferase activity"/>
    <property type="evidence" value="ECO:0007669"/>
    <property type="project" value="UniProtKB-EC"/>
</dbReference>
<gene>
    <name evidence="10" type="primary">sumT_2</name>
    <name evidence="10" type="ORF">LMG26411_01173</name>
</gene>
<dbReference type="RefSeq" id="WP_211952366.1">
    <property type="nucleotide sequence ID" value="NZ_CAJPVI010000005.1"/>
</dbReference>
<evidence type="ECO:0000259" key="9">
    <source>
        <dbReference type="Pfam" id="PF00590"/>
    </source>
</evidence>
<dbReference type="EMBL" id="CAJPVI010000005">
    <property type="protein sequence ID" value="CAG2135952.1"/>
    <property type="molecule type" value="Genomic_DNA"/>
</dbReference>
<evidence type="ECO:0000256" key="3">
    <source>
        <dbReference type="ARBA" id="ARBA00022603"/>
    </source>
</evidence>
<dbReference type="InterPro" id="IPR014776">
    <property type="entry name" value="4pyrrole_Mease_sub2"/>
</dbReference>
<dbReference type="NCBIfam" id="NF004790">
    <property type="entry name" value="PRK06136.1"/>
    <property type="match status" value="1"/>
</dbReference>
<dbReference type="CDD" id="cd11642">
    <property type="entry name" value="SUMT"/>
    <property type="match status" value="1"/>
</dbReference>
<protein>
    <recommendedName>
        <fullName evidence="2">uroporphyrinogen-III C-methyltransferase</fullName>
        <ecNumber evidence="2">2.1.1.107</ecNumber>
    </recommendedName>
</protein>
<dbReference type="InterPro" id="IPR003043">
    <property type="entry name" value="Uropor_MeTrfase_CS"/>
</dbReference>
<evidence type="ECO:0000256" key="6">
    <source>
        <dbReference type="ARBA" id="ARBA00023244"/>
    </source>
</evidence>